<evidence type="ECO:0000313" key="1">
    <source>
        <dbReference type="EMBL" id="TWX67988.1"/>
    </source>
</evidence>
<accession>A0A5C6QGS9</accession>
<organism evidence="1 2">
    <name type="scientific">Colwellia demingiae</name>
    <dbReference type="NCBI Taxonomy" id="89401"/>
    <lineage>
        <taxon>Bacteria</taxon>
        <taxon>Pseudomonadati</taxon>
        <taxon>Pseudomonadota</taxon>
        <taxon>Gammaproteobacteria</taxon>
        <taxon>Alteromonadales</taxon>
        <taxon>Colwelliaceae</taxon>
        <taxon>Colwellia</taxon>
    </lineage>
</organism>
<dbReference type="Proteomes" id="UP000321822">
    <property type="component" value="Unassembled WGS sequence"/>
</dbReference>
<reference evidence="1 2" key="1">
    <citation type="submission" date="2019-07" db="EMBL/GenBank/DDBJ databases">
        <title>Genomes of sea-ice associated Colwellia species.</title>
        <authorList>
            <person name="Bowman J.P."/>
        </authorList>
    </citation>
    <scope>NUCLEOTIDE SEQUENCE [LARGE SCALE GENOMIC DNA]</scope>
    <source>
        <strain evidence="1 2">ACAM 459</strain>
    </source>
</reference>
<name>A0A5C6QGS9_9GAMM</name>
<dbReference type="EMBL" id="VOLT01000005">
    <property type="protein sequence ID" value="TWX67988.1"/>
    <property type="molecule type" value="Genomic_DNA"/>
</dbReference>
<dbReference type="OrthoDB" id="6228388at2"/>
<comment type="caution">
    <text evidence="1">The sequence shown here is derived from an EMBL/GenBank/DDBJ whole genome shotgun (WGS) entry which is preliminary data.</text>
</comment>
<gene>
    <name evidence="1" type="ORF">ESZ36_11960</name>
</gene>
<keyword evidence="2" id="KW-1185">Reference proteome</keyword>
<dbReference type="AlphaFoldDB" id="A0A5C6QGS9"/>
<evidence type="ECO:0000313" key="2">
    <source>
        <dbReference type="Proteomes" id="UP000321822"/>
    </source>
</evidence>
<protein>
    <submittedName>
        <fullName evidence="1">Uncharacterized protein</fullName>
    </submittedName>
</protein>
<proteinExistence type="predicted"/>
<sequence length="62" mass="6780">MIKAPHFIKGYSLKKGGNEEHGLLRRPRRAGLETLYAALLISTIELLFSSINALPKGISNSS</sequence>